<dbReference type="GO" id="GO:0005886">
    <property type="term" value="C:plasma membrane"/>
    <property type="evidence" value="ECO:0007669"/>
    <property type="project" value="UniProtKB-SubCell"/>
</dbReference>
<evidence type="ECO:0000256" key="4">
    <source>
        <dbReference type="ARBA" id="ARBA00022475"/>
    </source>
</evidence>
<feature type="transmembrane region" description="Helical" evidence="10">
    <location>
        <begin position="138"/>
        <end position="157"/>
    </location>
</feature>
<feature type="transmembrane region" description="Helical" evidence="10">
    <location>
        <begin position="25"/>
        <end position="48"/>
    </location>
</feature>
<evidence type="ECO:0000256" key="3">
    <source>
        <dbReference type="ARBA" id="ARBA00022448"/>
    </source>
</evidence>
<dbReference type="Pfam" id="PF02653">
    <property type="entry name" value="BPD_transp_2"/>
    <property type="match status" value="1"/>
</dbReference>
<dbReference type="InterPro" id="IPR001851">
    <property type="entry name" value="ABC_transp_permease"/>
</dbReference>
<keyword evidence="4" id="KW-1003">Cell membrane</keyword>
<evidence type="ECO:0000256" key="6">
    <source>
        <dbReference type="ARBA" id="ARBA00022692"/>
    </source>
</evidence>
<keyword evidence="5" id="KW-0997">Cell inner membrane</keyword>
<sequence length="329" mass="34072">MTTPTSTSAANPKPRRQRRSHWSRLVHSPVFFPLLGFIAVFIVMALVNDNFLLPNNLSNVARQGAIIGIIAVGMSFAIFTGGIDLSVGPVMALSGTIMAGLMAGGWPPTVAVIAGLLLGMMFGAFNGACVAFARMPPIIVTLATMGIARGLGLIYTGGYPISGLPAGFAFFGRGEVLGIQAPIVIMLLVYLVAYVVLHHTSFGRYVYAIGGNEEATRLTGIRVPRFKLMVYTISGLTAAIAGLVITSRLMSGQPNAGTGFELDAIAAVVLGGAAIAGGRGAILGTLVGAMLLAILNNGLNLMGVSPYLQDVVKGGIILLAIYIGRGRNA</sequence>
<dbReference type="AlphaFoldDB" id="A0A240UMZ3"/>
<evidence type="ECO:0000256" key="9">
    <source>
        <dbReference type="SAM" id="MobiDB-lite"/>
    </source>
</evidence>
<evidence type="ECO:0000313" key="11">
    <source>
        <dbReference type="EMBL" id="ART62848.1"/>
    </source>
</evidence>
<name>A0A240UMZ3_9GAMM</name>
<feature type="region of interest" description="Disordered" evidence="9">
    <location>
        <begin position="1"/>
        <end position="20"/>
    </location>
</feature>
<keyword evidence="3" id="KW-0813">Transport</keyword>
<accession>A0A240UMZ3</accession>
<dbReference type="Proteomes" id="UP000194457">
    <property type="component" value="Chromosome"/>
</dbReference>
<feature type="transmembrane region" description="Helical" evidence="10">
    <location>
        <begin position="177"/>
        <end position="197"/>
    </location>
</feature>
<dbReference type="PANTHER" id="PTHR32196">
    <property type="entry name" value="ABC TRANSPORTER PERMEASE PROTEIN YPHD-RELATED-RELATED"/>
    <property type="match status" value="1"/>
</dbReference>
<evidence type="ECO:0000256" key="5">
    <source>
        <dbReference type="ARBA" id="ARBA00022519"/>
    </source>
</evidence>
<feature type="transmembrane region" description="Helical" evidence="10">
    <location>
        <begin position="86"/>
        <end position="106"/>
    </location>
</feature>
<comment type="similarity">
    <text evidence="2">Belongs to the binding-protein-dependent transport system permease family. AraH/RbsC subfamily.</text>
</comment>
<keyword evidence="8 10" id="KW-0472">Membrane</keyword>
<dbReference type="KEGG" id="kma:B9H00_07120"/>
<evidence type="ECO:0000256" key="2">
    <source>
        <dbReference type="ARBA" id="ARBA00007942"/>
    </source>
</evidence>
<keyword evidence="6 10" id="KW-0812">Transmembrane</keyword>
<feature type="transmembrane region" description="Helical" evidence="10">
    <location>
        <begin position="228"/>
        <end position="245"/>
    </location>
</feature>
<evidence type="ECO:0000256" key="10">
    <source>
        <dbReference type="SAM" id="Phobius"/>
    </source>
</evidence>
<dbReference type="EMBL" id="CP021358">
    <property type="protein sequence ID" value="ART62848.1"/>
    <property type="molecule type" value="Genomic_DNA"/>
</dbReference>
<evidence type="ECO:0000313" key="12">
    <source>
        <dbReference type="Proteomes" id="UP000194457"/>
    </source>
</evidence>
<keyword evidence="12" id="KW-1185">Reference proteome</keyword>
<feature type="transmembrane region" description="Helical" evidence="10">
    <location>
        <begin position="60"/>
        <end position="79"/>
    </location>
</feature>
<comment type="subcellular location">
    <subcellularLocation>
        <location evidence="1">Cell inner membrane</location>
        <topology evidence="1">Multi-pass membrane protein</topology>
    </subcellularLocation>
</comment>
<feature type="transmembrane region" description="Helical" evidence="10">
    <location>
        <begin position="265"/>
        <end position="295"/>
    </location>
</feature>
<organism evidence="11 12">
    <name type="scientific">Kushneria marisflavi</name>
    <dbReference type="NCBI Taxonomy" id="157779"/>
    <lineage>
        <taxon>Bacteria</taxon>
        <taxon>Pseudomonadati</taxon>
        <taxon>Pseudomonadota</taxon>
        <taxon>Gammaproteobacteria</taxon>
        <taxon>Oceanospirillales</taxon>
        <taxon>Halomonadaceae</taxon>
        <taxon>Kushneria</taxon>
    </lineage>
</organism>
<dbReference type="PANTHER" id="PTHR32196:SF21">
    <property type="entry name" value="ABC TRANSPORTER PERMEASE PROTEIN YPHD-RELATED"/>
    <property type="match status" value="1"/>
</dbReference>
<evidence type="ECO:0000256" key="8">
    <source>
        <dbReference type="ARBA" id="ARBA00023136"/>
    </source>
</evidence>
<evidence type="ECO:0000256" key="1">
    <source>
        <dbReference type="ARBA" id="ARBA00004429"/>
    </source>
</evidence>
<protein>
    <submittedName>
        <fullName evidence="11">Ribose ABC transporter permease</fullName>
    </submittedName>
</protein>
<feature type="transmembrane region" description="Helical" evidence="10">
    <location>
        <begin position="112"/>
        <end position="133"/>
    </location>
</feature>
<evidence type="ECO:0000256" key="7">
    <source>
        <dbReference type="ARBA" id="ARBA00022989"/>
    </source>
</evidence>
<dbReference type="CDD" id="cd06579">
    <property type="entry name" value="TM_PBP1_transp_AraH_like"/>
    <property type="match status" value="1"/>
</dbReference>
<feature type="compositionally biased region" description="Polar residues" evidence="9">
    <location>
        <begin position="1"/>
        <end position="10"/>
    </location>
</feature>
<reference evidence="11 12" key="1">
    <citation type="submission" date="2017-05" db="EMBL/GenBank/DDBJ databases">
        <authorList>
            <person name="Song R."/>
            <person name="Chenine A.L."/>
            <person name="Ruprecht R.M."/>
        </authorList>
    </citation>
    <scope>NUCLEOTIDE SEQUENCE [LARGE SCALE GENOMIC DNA]</scope>
    <source>
        <strain evidence="11">SW32</strain>
    </source>
</reference>
<keyword evidence="7 10" id="KW-1133">Transmembrane helix</keyword>
<gene>
    <name evidence="11" type="ORF">B9H00_07120</name>
</gene>
<dbReference type="RefSeq" id="WP_086900068.1">
    <property type="nucleotide sequence ID" value="NZ_CP021358.1"/>
</dbReference>
<proteinExistence type="inferred from homology"/>
<dbReference type="OrthoDB" id="5422926at2"/>
<dbReference type="GO" id="GO:0022857">
    <property type="term" value="F:transmembrane transporter activity"/>
    <property type="evidence" value="ECO:0007669"/>
    <property type="project" value="InterPro"/>
</dbReference>